<feature type="chain" id="PRO_5039026583" evidence="2">
    <location>
        <begin position="21"/>
        <end position="365"/>
    </location>
</feature>
<evidence type="ECO:0000313" key="4">
    <source>
        <dbReference type="Proteomes" id="UP000544110"/>
    </source>
</evidence>
<evidence type="ECO:0000256" key="1">
    <source>
        <dbReference type="ARBA" id="ARBA00022729"/>
    </source>
</evidence>
<dbReference type="PROSITE" id="PS51257">
    <property type="entry name" value="PROKAR_LIPOPROTEIN"/>
    <property type="match status" value="1"/>
</dbReference>
<dbReference type="RefSeq" id="WP_179516589.1">
    <property type="nucleotide sequence ID" value="NZ_JACCAC010000001.1"/>
</dbReference>
<evidence type="ECO:0000313" key="3">
    <source>
        <dbReference type="EMBL" id="NYG53843.1"/>
    </source>
</evidence>
<dbReference type="NCBIfam" id="TIGR01254">
    <property type="entry name" value="sfuA"/>
    <property type="match status" value="1"/>
</dbReference>
<dbReference type="GO" id="GO:0015888">
    <property type="term" value="P:thiamine transport"/>
    <property type="evidence" value="ECO:0007669"/>
    <property type="project" value="InterPro"/>
</dbReference>
<name>A0A7Y9RSH3_9ACTN</name>
<comment type="caution">
    <text evidence="3">The sequence shown here is derived from an EMBL/GenBank/DDBJ whole genome shotgun (WGS) entry which is preliminary data.</text>
</comment>
<dbReference type="GO" id="GO:0030288">
    <property type="term" value="C:outer membrane-bounded periplasmic space"/>
    <property type="evidence" value="ECO:0007669"/>
    <property type="project" value="TreeGrafter"/>
</dbReference>
<dbReference type="PANTHER" id="PTHR30006">
    <property type="entry name" value="THIAMINE-BINDING PERIPLASMIC PROTEIN-RELATED"/>
    <property type="match status" value="1"/>
</dbReference>
<accession>A0A7Y9RSH3</accession>
<keyword evidence="4" id="KW-1185">Reference proteome</keyword>
<dbReference type="Pfam" id="PF13343">
    <property type="entry name" value="SBP_bac_6"/>
    <property type="match status" value="1"/>
</dbReference>
<sequence length="365" mass="38683">MRLPARARTTTTLTSGLLTAALLSACTLTGGGGDEAAPASDPTGSAGRPTGEVVLVTHESFALPEELVADFEAESGLQLTQRASGDAGTLTNRLVLTKDSPTGDLAFGVDNTFASRALEEGVFAESSVALPPGAEAYALEEGGDRLLPVDNGNVCVNVDTAWFEREGLEPPQTLDDLVDPRYRDLLVTPGAPTSSPGLAFLLSTVAEYGDDWPDYWRDLVDNGAEVVPGWSDAYYVDFTAGGGDGARPIVVSYDSSPAFTLDGRGGTTTAALLDTCFLQVEYAGVLEGADNPAGAEVVLEWLLSPEVQAALPESMYVFPVRDDVELPADWARFAERPETPYEVDPAEVAENRDDWLRTWTDVVTG</sequence>
<dbReference type="Gene3D" id="3.40.190.10">
    <property type="entry name" value="Periplasmic binding protein-like II"/>
    <property type="match status" value="2"/>
</dbReference>
<proteinExistence type="predicted"/>
<dbReference type="EMBL" id="JACCAC010000001">
    <property type="protein sequence ID" value="NYG53843.1"/>
    <property type="molecule type" value="Genomic_DNA"/>
</dbReference>
<dbReference type="Proteomes" id="UP000544110">
    <property type="component" value="Unassembled WGS sequence"/>
</dbReference>
<dbReference type="SUPFAM" id="SSF53850">
    <property type="entry name" value="Periplasmic binding protein-like II"/>
    <property type="match status" value="1"/>
</dbReference>
<feature type="signal peptide" evidence="2">
    <location>
        <begin position="1"/>
        <end position="20"/>
    </location>
</feature>
<dbReference type="PANTHER" id="PTHR30006:SF2">
    <property type="entry name" value="ABC TRANSPORTER SUBSTRATE-BINDING PROTEIN"/>
    <property type="match status" value="1"/>
</dbReference>
<organism evidence="3 4">
    <name type="scientific">Nocardioides perillae</name>
    <dbReference type="NCBI Taxonomy" id="1119534"/>
    <lineage>
        <taxon>Bacteria</taxon>
        <taxon>Bacillati</taxon>
        <taxon>Actinomycetota</taxon>
        <taxon>Actinomycetes</taxon>
        <taxon>Propionibacteriales</taxon>
        <taxon>Nocardioidaceae</taxon>
        <taxon>Nocardioides</taxon>
    </lineage>
</organism>
<gene>
    <name evidence="3" type="ORF">BJ989_000147</name>
</gene>
<protein>
    <submittedName>
        <fullName evidence="3">Thiamine transport system substrate-binding protein</fullName>
    </submittedName>
</protein>
<dbReference type="GO" id="GO:0030976">
    <property type="term" value="F:thiamine pyrophosphate binding"/>
    <property type="evidence" value="ECO:0007669"/>
    <property type="project" value="TreeGrafter"/>
</dbReference>
<reference evidence="3 4" key="1">
    <citation type="submission" date="2020-07" db="EMBL/GenBank/DDBJ databases">
        <title>Sequencing the genomes of 1000 actinobacteria strains.</title>
        <authorList>
            <person name="Klenk H.-P."/>
        </authorList>
    </citation>
    <scope>NUCLEOTIDE SEQUENCE [LARGE SCALE GENOMIC DNA]</scope>
    <source>
        <strain evidence="3 4">DSM 24552</strain>
    </source>
</reference>
<keyword evidence="1 2" id="KW-0732">Signal</keyword>
<evidence type="ECO:0000256" key="2">
    <source>
        <dbReference type="SAM" id="SignalP"/>
    </source>
</evidence>
<dbReference type="GO" id="GO:0030975">
    <property type="term" value="F:thiamine binding"/>
    <property type="evidence" value="ECO:0007669"/>
    <property type="project" value="InterPro"/>
</dbReference>
<dbReference type="InterPro" id="IPR005948">
    <property type="entry name" value="ThiB-like"/>
</dbReference>
<dbReference type="AlphaFoldDB" id="A0A7Y9RSH3"/>